<sequence>MKKTENDILLEYEENVGLLIKNHEEYLKALGLTQKDMERKIVGRSKKSRRFIFNKPLKNWHFTGIIHVSVGDIDFFLFAKYLPHINDANHAGRDYYLIAAASNGFNPVGTRVLEEGENYVGVLNGKMHGILLKQLESIRQ</sequence>
<protein>
    <submittedName>
        <fullName evidence="1">Uncharacterized protein</fullName>
    </submittedName>
</protein>
<comment type="caution">
    <text evidence="1">The sequence shown here is derived from an EMBL/GenBank/DDBJ whole genome shotgun (WGS) entry which is preliminary data.</text>
</comment>
<name>A0A1F6V1Z3_9BACT</name>
<accession>A0A1F6V1Z3</accession>
<dbReference type="EMBL" id="MFTO01000018">
    <property type="protein sequence ID" value="OGI63476.1"/>
    <property type="molecule type" value="Genomic_DNA"/>
</dbReference>
<evidence type="ECO:0000313" key="1">
    <source>
        <dbReference type="EMBL" id="OGI63476.1"/>
    </source>
</evidence>
<proteinExistence type="predicted"/>
<gene>
    <name evidence="1" type="ORF">A2733_00280</name>
</gene>
<organism evidence="1 2">
    <name type="scientific">Candidatus Nomurabacteria bacterium RIFCSPHIGHO2_01_FULL_40_20</name>
    <dbReference type="NCBI Taxonomy" id="1801738"/>
    <lineage>
        <taxon>Bacteria</taxon>
        <taxon>Candidatus Nomuraibacteriota</taxon>
    </lineage>
</organism>
<dbReference type="AlphaFoldDB" id="A0A1F6V1Z3"/>
<evidence type="ECO:0000313" key="2">
    <source>
        <dbReference type="Proteomes" id="UP000178985"/>
    </source>
</evidence>
<reference evidence="1 2" key="1">
    <citation type="journal article" date="2016" name="Nat. Commun.">
        <title>Thousands of microbial genomes shed light on interconnected biogeochemical processes in an aquifer system.</title>
        <authorList>
            <person name="Anantharaman K."/>
            <person name="Brown C.T."/>
            <person name="Hug L.A."/>
            <person name="Sharon I."/>
            <person name="Castelle C.J."/>
            <person name="Probst A.J."/>
            <person name="Thomas B.C."/>
            <person name="Singh A."/>
            <person name="Wilkins M.J."/>
            <person name="Karaoz U."/>
            <person name="Brodie E.L."/>
            <person name="Williams K.H."/>
            <person name="Hubbard S.S."/>
            <person name="Banfield J.F."/>
        </authorList>
    </citation>
    <scope>NUCLEOTIDE SEQUENCE [LARGE SCALE GENOMIC DNA]</scope>
</reference>
<dbReference type="Proteomes" id="UP000178985">
    <property type="component" value="Unassembled WGS sequence"/>
</dbReference>